<evidence type="ECO:0000313" key="15">
    <source>
        <dbReference type="Proteomes" id="UP000242699"/>
    </source>
</evidence>
<evidence type="ECO:0000256" key="6">
    <source>
        <dbReference type="ARBA" id="ARBA00022679"/>
    </source>
</evidence>
<sequence length="308" mass="32978">MQYESLLEAIGNTPLVRLRGVSEETDWRVYGKWEAANPGGSVKDRIAWAMIRDAENRGVLKPGGTIVEPTSGNTGIGLAWVGLTRGYRVVVTMPESASHERRMMMRGYGAKIVLTPAAQGMKGAVERARELVEEIKGAIILQQFSNPANVQIHYETTGPEIWEDTQGNISAFIAGVGTGGTITGAGRFLKERNRGIHVVAVEPAESAVLSGGDAHVHRIQGIGAGFVPEILDRSIYDQVVAVSDNDAIETAKKLMREEGFGVGISSGAAVEACRRILPSLAPKGVAVVILPDLAERYLSTVLFSDLSD</sequence>
<comment type="catalytic activity">
    <reaction evidence="9 12">
        <text>O-acetyl-L-serine + hydrogen sulfide = L-cysteine + acetate</text>
        <dbReference type="Rhea" id="RHEA:14829"/>
        <dbReference type="ChEBI" id="CHEBI:29919"/>
        <dbReference type="ChEBI" id="CHEBI:30089"/>
        <dbReference type="ChEBI" id="CHEBI:35235"/>
        <dbReference type="ChEBI" id="CHEBI:58340"/>
        <dbReference type="EC" id="2.5.1.47"/>
    </reaction>
</comment>
<dbReference type="SUPFAM" id="SSF53686">
    <property type="entry name" value="Tryptophan synthase beta subunit-like PLP-dependent enzymes"/>
    <property type="match status" value="1"/>
</dbReference>
<feature type="binding site" evidence="10">
    <location>
        <position position="265"/>
    </location>
    <ligand>
        <name>pyridoxal 5'-phosphate</name>
        <dbReference type="ChEBI" id="CHEBI:597326"/>
    </ligand>
</feature>
<dbReference type="EC" id="2.5.1.47" evidence="4 12"/>
<dbReference type="PANTHER" id="PTHR10314">
    <property type="entry name" value="CYSTATHIONINE BETA-SYNTHASE"/>
    <property type="match status" value="1"/>
</dbReference>
<evidence type="ECO:0000256" key="5">
    <source>
        <dbReference type="ARBA" id="ARBA00022605"/>
    </source>
</evidence>
<evidence type="ECO:0000256" key="3">
    <source>
        <dbReference type="ARBA" id="ARBA00007103"/>
    </source>
</evidence>
<evidence type="ECO:0000256" key="9">
    <source>
        <dbReference type="ARBA" id="ARBA00047931"/>
    </source>
</evidence>
<dbReference type="GO" id="GO:0004124">
    <property type="term" value="F:cysteine synthase activity"/>
    <property type="evidence" value="ECO:0007669"/>
    <property type="project" value="UniProtKB-UniRule"/>
</dbReference>
<comment type="caution">
    <text evidence="14">The sequence shown here is derived from an EMBL/GenBank/DDBJ whole genome shotgun (WGS) entry which is preliminary data.</text>
</comment>
<evidence type="ECO:0000256" key="1">
    <source>
        <dbReference type="ARBA" id="ARBA00001933"/>
    </source>
</evidence>
<keyword evidence="6 12" id="KW-0808">Transferase</keyword>
<organism evidence="14 15">
    <name type="scientific">Sulfobacillus benefaciens</name>
    <dbReference type="NCBI Taxonomy" id="453960"/>
    <lineage>
        <taxon>Bacteria</taxon>
        <taxon>Bacillati</taxon>
        <taxon>Bacillota</taxon>
        <taxon>Clostridia</taxon>
        <taxon>Eubacteriales</taxon>
        <taxon>Clostridiales Family XVII. Incertae Sedis</taxon>
        <taxon>Sulfobacillus</taxon>
    </lineage>
</organism>
<evidence type="ECO:0000256" key="10">
    <source>
        <dbReference type="PIRSR" id="PIRSR605856-50"/>
    </source>
</evidence>
<protein>
    <recommendedName>
        <fullName evidence="4 12">Cysteine synthase</fullName>
        <ecNumber evidence="4 12">2.5.1.47</ecNumber>
    </recommendedName>
</protein>
<dbReference type="FunFam" id="3.40.50.1100:FF:000006">
    <property type="entry name" value="Cysteine synthase"/>
    <property type="match status" value="1"/>
</dbReference>
<feature type="modified residue" description="N6-(pyridoxal phosphate)lysine" evidence="11">
    <location>
        <position position="43"/>
    </location>
</feature>
<dbReference type="EMBL" id="PXYT01000004">
    <property type="protein sequence ID" value="PSR31181.1"/>
    <property type="molecule type" value="Genomic_DNA"/>
</dbReference>
<evidence type="ECO:0000256" key="8">
    <source>
        <dbReference type="ARBA" id="ARBA00023192"/>
    </source>
</evidence>
<feature type="binding site" evidence="10">
    <location>
        <begin position="177"/>
        <end position="181"/>
    </location>
    <ligand>
        <name>pyridoxal 5'-phosphate</name>
        <dbReference type="ChEBI" id="CHEBI:597326"/>
    </ligand>
</feature>
<dbReference type="Proteomes" id="UP000242699">
    <property type="component" value="Unassembled WGS sequence"/>
</dbReference>
<evidence type="ECO:0000256" key="4">
    <source>
        <dbReference type="ARBA" id="ARBA00012681"/>
    </source>
</evidence>
<evidence type="ECO:0000256" key="12">
    <source>
        <dbReference type="RuleBase" id="RU003985"/>
    </source>
</evidence>
<comment type="pathway">
    <text evidence="2">Amino-acid biosynthesis; L-cysteine biosynthesis; L-cysteine from L-serine: step 2/2.</text>
</comment>
<comment type="similarity">
    <text evidence="3 12">Belongs to the cysteine synthase/cystathionine beta-synthase family.</text>
</comment>
<evidence type="ECO:0000313" key="14">
    <source>
        <dbReference type="EMBL" id="PSR31181.1"/>
    </source>
</evidence>
<dbReference type="InterPro" id="IPR001216">
    <property type="entry name" value="P-phosphate_BS"/>
</dbReference>
<feature type="binding site" evidence="10">
    <location>
        <position position="73"/>
    </location>
    <ligand>
        <name>pyridoxal 5'-phosphate</name>
        <dbReference type="ChEBI" id="CHEBI:597326"/>
    </ligand>
</feature>
<evidence type="ECO:0000256" key="2">
    <source>
        <dbReference type="ARBA" id="ARBA00004962"/>
    </source>
</evidence>
<accession>A0A2T2X9I5</accession>
<dbReference type="AlphaFoldDB" id="A0A2T2X9I5"/>
<dbReference type="PROSITE" id="PS00901">
    <property type="entry name" value="CYS_SYNTHASE"/>
    <property type="match status" value="1"/>
</dbReference>
<proteinExistence type="inferred from homology"/>
<dbReference type="CDD" id="cd01561">
    <property type="entry name" value="CBS_like"/>
    <property type="match status" value="1"/>
</dbReference>
<evidence type="ECO:0000256" key="11">
    <source>
        <dbReference type="PIRSR" id="PIRSR605856-51"/>
    </source>
</evidence>
<dbReference type="GO" id="GO:0006535">
    <property type="term" value="P:cysteine biosynthetic process from serine"/>
    <property type="evidence" value="ECO:0007669"/>
    <property type="project" value="UniProtKB-UniRule"/>
</dbReference>
<keyword evidence="5 12" id="KW-0028">Amino-acid biosynthesis</keyword>
<dbReference type="Gene3D" id="3.40.50.1100">
    <property type="match status" value="2"/>
</dbReference>
<dbReference type="InterPro" id="IPR005859">
    <property type="entry name" value="CysK"/>
</dbReference>
<keyword evidence="8 12" id="KW-0198">Cysteine biosynthesis</keyword>
<dbReference type="UniPathway" id="UPA00136">
    <property type="reaction ID" value="UER00200"/>
</dbReference>
<keyword evidence="7 10" id="KW-0663">Pyridoxal phosphate</keyword>
<dbReference type="NCBIfam" id="TIGR01136">
    <property type="entry name" value="cysKM"/>
    <property type="match status" value="1"/>
</dbReference>
<dbReference type="InterPro" id="IPR050214">
    <property type="entry name" value="Cys_Synth/Cystath_Beta-Synth"/>
</dbReference>
<dbReference type="InterPro" id="IPR036052">
    <property type="entry name" value="TrpB-like_PALP_sf"/>
</dbReference>
<dbReference type="InterPro" id="IPR005856">
    <property type="entry name" value="Cys_synth"/>
</dbReference>
<dbReference type="InterPro" id="IPR001926">
    <property type="entry name" value="TrpB-like_PALP"/>
</dbReference>
<gene>
    <name evidence="14" type="primary">cysK</name>
    <name evidence="14" type="ORF">C7B43_03525</name>
</gene>
<comment type="cofactor">
    <cofactor evidence="1 10 12">
        <name>pyridoxal 5'-phosphate</name>
        <dbReference type="ChEBI" id="CHEBI:597326"/>
    </cofactor>
</comment>
<name>A0A2T2X9I5_9FIRM</name>
<feature type="domain" description="Tryptophan synthase beta chain-like PALP" evidence="13">
    <location>
        <begin position="8"/>
        <end position="292"/>
    </location>
</feature>
<reference evidence="14 15" key="1">
    <citation type="journal article" date="2014" name="BMC Genomics">
        <title>Comparison of environmental and isolate Sulfobacillus genomes reveals diverse carbon, sulfur, nitrogen, and hydrogen metabolisms.</title>
        <authorList>
            <person name="Justice N.B."/>
            <person name="Norman A."/>
            <person name="Brown C.T."/>
            <person name="Singh A."/>
            <person name="Thomas B.C."/>
            <person name="Banfield J.F."/>
        </authorList>
    </citation>
    <scope>NUCLEOTIDE SEQUENCE [LARGE SCALE GENOMIC DNA]</scope>
    <source>
        <strain evidence="14">AMDSBA1</strain>
    </source>
</reference>
<dbReference type="NCBIfam" id="TIGR01139">
    <property type="entry name" value="cysK"/>
    <property type="match status" value="1"/>
</dbReference>
<dbReference type="Pfam" id="PF00291">
    <property type="entry name" value="PALP"/>
    <property type="match status" value="1"/>
</dbReference>
<evidence type="ECO:0000256" key="7">
    <source>
        <dbReference type="ARBA" id="ARBA00022898"/>
    </source>
</evidence>
<evidence type="ECO:0000259" key="13">
    <source>
        <dbReference type="Pfam" id="PF00291"/>
    </source>
</evidence>